<sequence length="133" mass="15002">MSSQSSKVSSNASRQIKAFASADLSEKENLSILSEPQLLFESQSIGDSILKAQIENQVCPLCKGHDQYTKVLQDALREVLDQNEVLRTKVFELEAMLNKTEDEVRNKNELIFELESALSKAKPKRKSMKKNKS</sequence>
<feature type="coiled-coil region" evidence="1">
    <location>
        <begin position="83"/>
        <end position="117"/>
    </location>
</feature>
<accession>A0AAU9JKW3</accession>
<keyword evidence="1" id="KW-0175">Coiled coil</keyword>
<dbReference type="AlphaFoldDB" id="A0AAU9JKW3"/>
<proteinExistence type="predicted"/>
<evidence type="ECO:0000313" key="3">
    <source>
        <dbReference type="Proteomes" id="UP001162131"/>
    </source>
</evidence>
<protein>
    <submittedName>
        <fullName evidence="2">Uncharacterized protein</fullName>
    </submittedName>
</protein>
<evidence type="ECO:0000256" key="1">
    <source>
        <dbReference type="SAM" id="Coils"/>
    </source>
</evidence>
<comment type="caution">
    <text evidence="2">The sequence shown here is derived from an EMBL/GenBank/DDBJ whole genome shotgun (WGS) entry which is preliminary data.</text>
</comment>
<gene>
    <name evidence="2" type="ORF">BSTOLATCC_MIC37905</name>
</gene>
<evidence type="ECO:0000313" key="2">
    <source>
        <dbReference type="EMBL" id="CAG9325159.1"/>
    </source>
</evidence>
<organism evidence="2 3">
    <name type="scientific">Blepharisma stoltei</name>
    <dbReference type="NCBI Taxonomy" id="1481888"/>
    <lineage>
        <taxon>Eukaryota</taxon>
        <taxon>Sar</taxon>
        <taxon>Alveolata</taxon>
        <taxon>Ciliophora</taxon>
        <taxon>Postciliodesmatophora</taxon>
        <taxon>Heterotrichea</taxon>
        <taxon>Heterotrichida</taxon>
        <taxon>Blepharismidae</taxon>
        <taxon>Blepharisma</taxon>
    </lineage>
</organism>
<reference evidence="2" key="1">
    <citation type="submission" date="2021-09" db="EMBL/GenBank/DDBJ databases">
        <authorList>
            <consortium name="AG Swart"/>
            <person name="Singh M."/>
            <person name="Singh A."/>
            <person name="Seah K."/>
            <person name="Emmerich C."/>
        </authorList>
    </citation>
    <scope>NUCLEOTIDE SEQUENCE</scope>
    <source>
        <strain evidence="2">ATCC30299</strain>
    </source>
</reference>
<dbReference type="Proteomes" id="UP001162131">
    <property type="component" value="Unassembled WGS sequence"/>
</dbReference>
<keyword evidence="3" id="KW-1185">Reference proteome</keyword>
<dbReference type="EMBL" id="CAJZBQ010000037">
    <property type="protein sequence ID" value="CAG9325159.1"/>
    <property type="molecule type" value="Genomic_DNA"/>
</dbReference>
<name>A0AAU9JKW3_9CILI</name>